<evidence type="ECO:0000259" key="3">
    <source>
        <dbReference type="Pfam" id="PF25917"/>
    </source>
</evidence>
<dbReference type="InterPro" id="IPR006143">
    <property type="entry name" value="RND_pump_MFP"/>
</dbReference>
<dbReference type="Proteomes" id="UP000238605">
    <property type="component" value="Unassembled WGS sequence"/>
</dbReference>
<dbReference type="Gene3D" id="2.40.50.100">
    <property type="match status" value="1"/>
</dbReference>
<feature type="domain" description="Multidrug resistance protein MdtA-like barrel-sandwich hybrid" evidence="3">
    <location>
        <begin position="109"/>
        <end position="250"/>
    </location>
</feature>
<comment type="caution">
    <text evidence="4">The sequence shown here is derived from an EMBL/GenBank/DDBJ whole genome shotgun (WGS) entry which is preliminary data.</text>
</comment>
<sequence>MTPQRPRKRVGALLAHAHNREHLHKTGLWPTGLRPHGGAVSRAVLLESSMKLRCLAVFLSCLGALLWIGPAQAQAPSANGGAALVQVRPFGDVAVRPQREAPAAVVARNQARVAAEVPGTVLRWTVDAGASVRRGELLAEIDPTDFRLERDRAQAALQATQARVGLAQTQLQRTRELVAQNFLSQEALNQRETELKLLQAELAANQAQLATAQRALARTRITAPFAGTVSQRLAQAGEYVAPGTALYVLTETGAAEVSAQLLPDDVSGLRAAQAPRFETAGRAVPLKLLRVAGAVTASSRTVEVRLAPQEAVLPGTEGRLVWAEDRAHVPPSLIVLRERRLGVFTVADGRARFVPLPGAQEGRAAVATLAADTPVVISGQAALRDGEPVSIDR</sequence>
<gene>
    <name evidence="4" type="ORF">C1704_03425</name>
</gene>
<keyword evidence="5" id="KW-1185">Reference proteome</keyword>
<dbReference type="PANTHER" id="PTHR30469">
    <property type="entry name" value="MULTIDRUG RESISTANCE PROTEIN MDTA"/>
    <property type="match status" value="1"/>
</dbReference>
<proteinExistence type="inferred from homology"/>
<organism evidence="4 5">
    <name type="scientific">Caldimonas caldifontis</name>
    <dbReference type="NCBI Taxonomy" id="1452508"/>
    <lineage>
        <taxon>Bacteria</taxon>
        <taxon>Pseudomonadati</taxon>
        <taxon>Pseudomonadota</taxon>
        <taxon>Betaproteobacteria</taxon>
        <taxon>Burkholderiales</taxon>
        <taxon>Sphaerotilaceae</taxon>
        <taxon>Caldimonas</taxon>
    </lineage>
</organism>
<evidence type="ECO:0000313" key="5">
    <source>
        <dbReference type="Proteomes" id="UP000238605"/>
    </source>
</evidence>
<dbReference type="PANTHER" id="PTHR30469:SF15">
    <property type="entry name" value="HLYD FAMILY OF SECRETION PROTEINS"/>
    <property type="match status" value="1"/>
</dbReference>
<dbReference type="InterPro" id="IPR058625">
    <property type="entry name" value="MdtA-like_BSH"/>
</dbReference>
<protein>
    <submittedName>
        <fullName evidence="4">Efflux RND transporter periplasmic adaptor subunit</fullName>
    </submittedName>
</protein>
<dbReference type="NCBIfam" id="TIGR01730">
    <property type="entry name" value="RND_mfp"/>
    <property type="match status" value="1"/>
</dbReference>
<evidence type="ECO:0000256" key="2">
    <source>
        <dbReference type="SAM" id="Coils"/>
    </source>
</evidence>
<dbReference type="Gene3D" id="1.10.287.470">
    <property type="entry name" value="Helix hairpin bin"/>
    <property type="match status" value="1"/>
</dbReference>
<name>A0A2S5SWU8_9BURK</name>
<reference evidence="4 5" key="1">
    <citation type="submission" date="2018-02" db="EMBL/GenBank/DDBJ databases">
        <title>Reclassifiation of [Polyangium] brachysporum DSM 7029 as Guopingzhaonella breviflexa gen. nov., sp. nov., a member of the family Comamonadaceae.</title>
        <authorList>
            <person name="Tang B."/>
        </authorList>
    </citation>
    <scope>NUCLEOTIDE SEQUENCE [LARGE SCALE GENOMIC DNA]</scope>
    <source>
        <strain evidence="4 5">BCRC 80649</strain>
    </source>
</reference>
<evidence type="ECO:0000256" key="1">
    <source>
        <dbReference type="ARBA" id="ARBA00009477"/>
    </source>
</evidence>
<keyword evidence="2" id="KW-0175">Coiled coil</keyword>
<dbReference type="EMBL" id="PSNX01000003">
    <property type="protein sequence ID" value="PPE67235.1"/>
    <property type="molecule type" value="Genomic_DNA"/>
</dbReference>
<dbReference type="Gene3D" id="2.40.30.170">
    <property type="match status" value="1"/>
</dbReference>
<dbReference type="AlphaFoldDB" id="A0A2S5SWU8"/>
<dbReference type="SUPFAM" id="SSF111369">
    <property type="entry name" value="HlyD-like secretion proteins"/>
    <property type="match status" value="1"/>
</dbReference>
<dbReference type="OrthoDB" id="9806939at2"/>
<dbReference type="Pfam" id="PF25917">
    <property type="entry name" value="BSH_RND"/>
    <property type="match status" value="1"/>
</dbReference>
<evidence type="ECO:0000313" key="4">
    <source>
        <dbReference type="EMBL" id="PPE67235.1"/>
    </source>
</evidence>
<dbReference type="GO" id="GO:1990281">
    <property type="term" value="C:efflux pump complex"/>
    <property type="evidence" value="ECO:0007669"/>
    <property type="project" value="TreeGrafter"/>
</dbReference>
<feature type="coiled-coil region" evidence="2">
    <location>
        <begin position="188"/>
        <end position="215"/>
    </location>
</feature>
<comment type="similarity">
    <text evidence="1">Belongs to the membrane fusion protein (MFP) (TC 8.A.1) family.</text>
</comment>
<accession>A0A2S5SWU8</accession>
<dbReference type="GO" id="GO:0015562">
    <property type="term" value="F:efflux transmembrane transporter activity"/>
    <property type="evidence" value="ECO:0007669"/>
    <property type="project" value="TreeGrafter"/>
</dbReference>